<dbReference type="PANTHER" id="PTHR34932:SF1">
    <property type="entry name" value="TRPL TRANSLOCATION DEFECT PROTEIN 14"/>
    <property type="match status" value="1"/>
</dbReference>
<feature type="compositionally biased region" description="Pro residues" evidence="1">
    <location>
        <begin position="214"/>
        <end position="224"/>
    </location>
</feature>
<feature type="domain" description="NadR/Ttd14 AAA" evidence="2">
    <location>
        <begin position="14"/>
        <end position="179"/>
    </location>
</feature>
<dbReference type="PANTHER" id="PTHR34932">
    <property type="entry name" value="TRPL TRANSLOCATION DEFECT PROTEIN 14"/>
    <property type="match status" value="1"/>
</dbReference>
<dbReference type="CDD" id="cd02019">
    <property type="entry name" value="NK"/>
    <property type="match status" value="1"/>
</dbReference>
<sequence length="224" mass="24327">MTACGCSETHDRERIVLTGGPGAGKTAVLEMVRHTLCRHVLILPEAATVVFGGGFPRREDRESRRAAQRAIFHVQRELEVTGDVPRPAVVLCDRGTVDGLAYWPGPATDFWASTGTTAGEEFDRYDLVVHLRTPTVGYDHANPLRVETAAAAAAIDARLEKAWRGHPRRVLVEPTGDFVDKARSVVAILLAELPACCSRNLESSLRRPNHHAPVTPPPDPPPGP</sequence>
<proteinExistence type="predicted"/>
<dbReference type="Proteomes" id="UP000321534">
    <property type="component" value="Unassembled WGS sequence"/>
</dbReference>
<organism evidence="3 4">
    <name type="scientific">Terrabacter aerolatus</name>
    <dbReference type="NCBI Taxonomy" id="422442"/>
    <lineage>
        <taxon>Bacteria</taxon>
        <taxon>Bacillati</taxon>
        <taxon>Actinomycetota</taxon>
        <taxon>Actinomycetes</taxon>
        <taxon>Micrococcales</taxon>
        <taxon>Intrasporangiaceae</taxon>
        <taxon>Terrabacter</taxon>
    </lineage>
</organism>
<evidence type="ECO:0000313" key="4">
    <source>
        <dbReference type="Proteomes" id="UP000321534"/>
    </source>
</evidence>
<comment type="caution">
    <text evidence="3">The sequence shown here is derived from an EMBL/GenBank/DDBJ whole genome shotgun (WGS) entry which is preliminary data.</text>
</comment>
<reference evidence="3 4" key="1">
    <citation type="submission" date="2019-07" db="EMBL/GenBank/DDBJ databases">
        <title>Whole genome shotgun sequence of Terrabacter aerolatus NBRC 106305.</title>
        <authorList>
            <person name="Hosoyama A."/>
            <person name="Uohara A."/>
            <person name="Ohji S."/>
            <person name="Ichikawa N."/>
        </authorList>
    </citation>
    <scope>NUCLEOTIDE SEQUENCE [LARGE SCALE GENOMIC DNA]</scope>
    <source>
        <strain evidence="3 4">NBRC 106305</strain>
    </source>
</reference>
<keyword evidence="4" id="KW-1185">Reference proteome</keyword>
<evidence type="ECO:0000313" key="3">
    <source>
        <dbReference type="EMBL" id="GEO29947.1"/>
    </source>
</evidence>
<evidence type="ECO:0000259" key="2">
    <source>
        <dbReference type="Pfam" id="PF13521"/>
    </source>
</evidence>
<dbReference type="Gene3D" id="3.40.50.300">
    <property type="entry name" value="P-loop containing nucleotide triphosphate hydrolases"/>
    <property type="match status" value="1"/>
</dbReference>
<feature type="region of interest" description="Disordered" evidence="1">
    <location>
        <begin position="205"/>
        <end position="224"/>
    </location>
</feature>
<evidence type="ECO:0000256" key="1">
    <source>
        <dbReference type="SAM" id="MobiDB-lite"/>
    </source>
</evidence>
<name>A0A512D0F3_9MICO</name>
<dbReference type="InterPro" id="IPR053227">
    <property type="entry name" value="TRPL-trafficking_regulator"/>
</dbReference>
<dbReference type="AlphaFoldDB" id="A0A512D0F3"/>
<dbReference type="SUPFAM" id="SSF52540">
    <property type="entry name" value="P-loop containing nucleoside triphosphate hydrolases"/>
    <property type="match status" value="1"/>
</dbReference>
<protein>
    <recommendedName>
        <fullName evidence="2">NadR/Ttd14 AAA domain-containing protein</fullName>
    </recommendedName>
</protein>
<dbReference type="GO" id="GO:0005525">
    <property type="term" value="F:GTP binding"/>
    <property type="evidence" value="ECO:0007669"/>
    <property type="project" value="TreeGrafter"/>
</dbReference>
<dbReference type="GO" id="GO:0035091">
    <property type="term" value="F:phosphatidylinositol binding"/>
    <property type="evidence" value="ECO:0007669"/>
    <property type="project" value="TreeGrafter"/>
</dbReference>
<gene>
    <name evidence="3" type="ORF">TAE01_17570</name>
</gene>
<dbReference type="InterPro" id="IPR038727">
    <property type="entry name" value="NadR/Ttd14_AAA_dom"/>
</dbReference>
<dbReference type="EMBL" id="BJYX01000007">
    <property type="protein sequence ID" value="GEO29947.1"/>
    <property type="molecule type" value="Genomic_DNA"/>
</dbReference>
<dbReference type="GO" id="GO:0070300">
    <property type="term" value="F:phosphatidic acid binding"/>
    <property type="evidence" value="ECO:0007669"/>
    <property type="project" value="TreeGrafter"/>
</dbReference>
<accession>A0A512D0F3</accession>
<dbReference type="InterPro" id="IPR027417">
    <property type="entry name" value="P-loop_NTPase"/>
</dbReference>
<dbReference type="Pfam" id="PF13521">
    <property type="entry name" value="AAA_28"/>
    <property type="match status" value="1"/>
</dbReference>